<feature type="chain" id="PRO_5046713049" description="TRAM domain-containing protein" evidence="2">
    <location>
        <begin position="31"/>
        <end position="250"/>
    </location>
</feature>
<evidence type="ECO:0000259" key="3">
    <source>
        <dbReference type="PROSITE" id="PS50926"/>
    </source>
</evidence>
<evidence type="ECO:0000313" key="4">
    <source>
        <dbReference type="EMBL" id="MFC4059572.1"/>
    </source>
</evidence>
<name>A0ABV8I5U6_9ACTN</name>
<feature type="domain" description="TRAM" evidence="3">
    <location>
        <begin position="174"/>
        <end position="240"/>
    </location>
</feature>
<proteinExistence type="predicted"/>
<feature type="region of interest" description="Disordered" evidence="1">
    <location>
        <begin position="46"/>
        <end position="65"/>
    </location>
</feature>
<keyword evidence="5" id="KW-1185">Reference proteome</keyword>
<comment type="caution">
    <text evidence="4">The sequence shown here is derived from an EMBL/GenBank/DDBJ whole genome shotgun (WGS) entry which is preliminary data.</text>
</comment>
<dbReference type="PROSITE" id="PS50926">
    <property type="entry name" value="TRAM"/>
    <property type="match status" value="1"/>
</dbReference>
<evidence type="ECO:0000256" key="1">
    <source>
        <dbReference type="SAM" id="MobiDB-lite"/>
    </source>
</evidence>
<organism evidence="4 5">
    <name type="scientific">Planomonospora corallina</name>
    <dbReference type="NCBI Taxonomy" id="1806052"/>
    <lineage>
        <taxon>Bacteria</taxon>
        <taxon>Bacillati</taxon>
        <taxon>Actinomycetota</taxon>
        <taxon>Actinomycetes</taxon>
        <taxon>Streptosporangiales</taxon>
        <taxon>Streptosporangiaceae</taxon>
        <taxon>Planomonospora</taxon>
    </lineage>
</organism>
<feature type="compositionally biased region" description="Low complexity" evidence="1">
    <location>
        <begin position="51"/>
        <end position="62"/>
    </location>
</feature>
<protein>
    <recommendedName>
        <fullName evidence="3">TRAM domain-containing protein</fullName>
    </recommendedName>
</protein>
<dbReference type="Proteomes" id="UP001595850">
    <property type="component" value="Unassembled WGS sequence"/>
</dbReference>
<dbReference type="InterPro" id="IPR002792">
    <property type="entry name" value="TRAM_dom"/>
</dbReference>
<accession>A0ABV8I5U6</accession>
<evidence type="ECO:0000313" key="5">
    <source>
        <dbReference type="Proteomes" id="UP001595850"/>
    </source>
</evidence>
<sequence>MAGTGRTTGRAAVAAGVLAAVVLAGGAAEAGTGTAGTGTAGTGTAAGTGPGAATSAGTFTGTGETGRKLPRNFLLYEARARKPVRYPEEEKWTISDRHERLSLTPCGVGGSKDRSRVSTRTVIYTAPEFYQAEQVVIHRSERAARAAMADLRKRVGRCETDESGQVVTRGWTEKVRMGDQAVRVIVQNYARRDGGPAIGGQRGVVVREGRALVSYMYAGEYSEVRASDFRKQLKDARKMAVKVCSLPGVC</sequence>
<feature type="signal peptide" evidence="2">
    <location>
        <begin position="1"/>
        <end position="30"/>
    </location>
</feature>
<gene>
    <name evidence="4" type="ORF">ACFOWE_14810</name>
</gene>
<keyword evidence="2" id="KW-0732">Signal</keyword>
<reference evidence="5" key="1">
    <citation type="journal article" date="2019" name="Int. J. Syst. Evol. Microbiol.">
        <title>The Global Catalogue of Microorganisms (GCM) 10K type strain sequencing project: providing services to taxonomists for standard genome sequencing and annotation.</title>
        <authorList>
            <consortium name="The Broad Institute Genomics Platform"/>
            <consortium name="The Broad Institute Genome Sequencing Center for Infectious Disease"/>
            <person name="Wu L."/>
            <person name="Ma J."/>
        </authorList>
    </citation>
    <scope>NUCLEOTIDE SEQUENCE [LARGE SCALE GENOMIC DNA]</scope>
    <source>
        <strain evidence="5">TBRC 4489</strain>
    </source>
</reference>
<dbReference type="RefSeq" id="WP_377287974.1">
    <property type="nucleotide sequence ID" value="NZ_JBHSBM010000017.1"/>
</dbReference>
<dbReference type="EMBL" id="JBHSBM010000017">
    <property type="protein sequence ID" value="MFC4059572.1"/>
    <property type="molecule type" value="Genomic_DNA"/>
</dbReference>
<evidence type="ECO:0000256" key="2">
    <source>
        <dbReference type="SAM" id="SignalP"/>
    </source>
</evidence>